<evidence type="ECO:0000256" key="3">
    <source>
        <dbReference type="ARBA" id="ARBA00022544"/>
    </source>
</evidence>
<comment type="similarity">
    <text evidence="2">Belongs to the GerABKC lipoprotein family.</text>
</comment>
<dbReference type="Pfam" id="PF05504">
    <property type="entry name" value="Spore_GerAC"/>
    <property type="match status" value="1"/>
</dbReference>
<dbReference type="Proteomes" id="UP001164761">
    <property type="component" value="Chromosome"/>
</dbReference>
<organism evidence="11 12">
    <name type="scientific">Alicyclobacillus fastidiosus</name>
    <dbReference type="NCBI Taxonomy" id="392011"/>
    <lineage>
        <taxon>Bacteria</taxon>
        <taxon>Bacillati</taxon>
        <taxon>Bacillota</taxon>
        <taxon>Bacilli</taxon>
        <taxon>Bacillales</taxon>
        <taxon>Alicyclobacillaceae</taxon>
        <taxon>Alicyclobacillus</taxon>
    </lineage>
</organism>
<evidence type="ECO:0000259" key="10">
    <source>
        <dbReference type="Pfam" id="PF25198"/>
    </source>
</evidence>
<keyword evidence="12" id="KW-1185">Reference proteome</keyword>
<proteinExistence type="inferred from homology"/>
<dbReference type="NCBIfam" id="TIGR02887">
    <property type="entry name" value="spore_ger_x_C"/>
    <property type="match status" value="1"/>
</dbReference>
<dbReference type="Pfam" id="PF25198">
    <property type="entry name" value="Spore_GerAC_N"/>
    <property type="match status" value="1"/>
</dbReference>
<evidence type="ECO:0000313" key="12">
    <source>
        <dbReference type="Proteomes" id="UP001164761"/>
    </source>
</evidence>
<evidence type="ECO:0000256" key="7">
    <source>
        <dbReference type="ARBA" id="ARBA00023288"/>
    </source>
</evidence>
<evidence type="ECO:0000256" key="4">
    <source>
        <dbReference type="ARBA" id="ARBA00022729"/>
    </source>
</evidence>
<evidence type="ECO:0000256" key="6">
    <source>
        <dbReference type="ARBA" id="ARBA00023139"/>
    </source>
</evidence>
<feature type="domain" description="Spore germination GerAC-like C-terminal" evidence="9">
    <location>
        <begin position="217"/>
        <end position="377"/>
    </location>
</feature>
<dbReference type="Gene3D" id="3.30.300.210">
    <property type="entry name" value="Nutrient germinant receptor protein C, domain 3"/>
    <property type="match status" value="1"/>
</dbReference>
<accession>A0ABY6ZGS1</accession>
<dbReference type="PANTHER" id="PTHR35789:SF1">
    <property type="entry name" value="SPORE GERMINATION PROTEIN B3"/>
    <property type="match status" value="1"/>
</dbReference>
<dbReference type="InterPro" id="IPR038501">
    <property type="entry name" value="Spore_GerAC_C_sf"/>
</dbReference>
<sequence>MKKKLILGSLCLLLLFLPGCWDYEKINDRAQVIGIGVDPVEDKPGYLSYTFQIPVFDVGQSKGDGQSEVSSSQASSTAIFRNFTIQAHGVEEAISIAQTRYENLFYLSNLSTVILNRQLTQNQVQRVVSELIRIVNTDKLAWLLVTPQSAKEILSTTGVTAPSDMIERFLGSTVKQQGYTTRTRLWEFWRELRAIGMKPRTGLVRAADGGIKLYGLIAFDKTRPSLELSPKDTVYFNLVNDKIERFSQWVQDKDRAFQVSNIQSRSHLSVTMQSQIPVLHAKIHVTGTITQDESEGSEPLTEQEIRRYERVLANQDQQEAERVLQRFQQNRLDAYGFGEYVLLHHLATERYVQQQWAEAFAHAKPDIQVNVTLLHKGSLT</sequence>
<evidence type="ECO:0000256" key="2">
    <source>
        <dbReference type="ARBA" id="ARBA00007886"/>
    </source>
</evidence>
<gene>
    <name evidence="11" type="ORF">NZD89_00540</name>
</gene>
<feature type="domain" description="Spore germination protein N-terminal" evidence="10">
    <location>
        <begin position="22"/>
        <end position="195"/>
    </location>
</feature>
<dbReference type="RefSeq" id="WP_268005936.1">
    <property type="nucleotide sequence ID" value="NZ_CP104067.1"/>
</dbReference>
<evidence type="ECO:0000256" key="1">
    <source>
        <dbReference type="ARBA" id="ARBA00004635"/>
    </source>
</evidence>
<evidence type="ECO:0000256" key="5">
    <source>
        <dbReference type="ARBA" id="ARBA00023136"/>
    </source>
</evidence>
<keyword evidence="5" id="KW-0472">Membrane</keyword>
<dbReference type="EMBL" id="CP104067">
    <property type="protein sequence ID" value="WAH42042.1"/>
    <property type="molecule type" value="Genomic_DNA"/>
</dbReference>
<keyword evidence="3" id="KW-0309">Germination</keyword>
<keyword evidence="7" id="KW-0449">Lipoprotein</keyword>
<dbReference type="InterPro" id="IPR046953">
    <property type="entry name" value="Spore_GerAC-like_C"/>
</dbReference>
<keyword evidence="6" id="KW-0564">Palmitate</keyword>
<reference evidence="11" key="1">
    <citation type="submission" date="2022-08" db="EMBL/GenBank/DDBJ databases">
        <title>Alicyclobacillus fastidiosus DSM 17978, complete genome.</title>
        <authorList>
            <person name="Wang Q."/>
            <person name="Cai R."/>
            <person name="Wang Z."/>
        </authorList>
    </citation>
    <scope>NUCLEOTIDE SEQUENCE</scope>
    <source>
        <strain evidence="11">DSM 17978</strain>
    </source>
</reference>
<evidence type="ECO:0000259" key="9">
    <source>
        <dbReference type="Pfam" id="PF05504"/>
    </source>
</evidence>
<name>A0ABY6ZGS1_9BACL</name>
<protein>
    <submittedName>
        <fullName evidence="11">Ger(X)C family spore germination protein</fullName>
    </submittedName>
</protein>
<dbReference type="InterPro" id="IPR008844">
    <property type="entry name" value="Spore_GerAC-like"/>
</dbReference>
<comment type="subcellular location">
    <subcellularLocation>
        <location evidence="1">Membrane</location>
        <topology evidence="1">Lipid-anchor</topology>
    </subcellularLocation>
</comment>
<dbReference type="PANTHER" id="PTHR35789">
    <property type="entry name" value="SPORE GERMINATION PROTEIN B3"/>
    <property type="match status" value="1"/>
</dbReference>
<evidence type="ECO:0000313" key="11">
    <source>
        <dbReference type="EMBL" id="WAH42042.1"/>
    </source>
</evidence>
<keyword evidence="4 8" id="KW-0732">Signal</keyword>
<dbReference type="InterPro" id="IPR057336">
    <property type="entry name" value="GerAC_N"/>
</dbReference>
<feature type="chain" id="PRO_5046329867" evidence="8">
    <location>
        <begin position="23"/>
        <end position="380"/>
    </location>
</feature>
<feature type="signal peptide" evidence="8">
    <location>
        <begin position="1"/>
        <end position="22"/>
    </location>
</feature>
<evidence type="ECO:0000256" key="8">
    <source>
        <dbReference type="SAM" id="SignalP"/>
    </source>
</evidence>